<dbReference type="Pfam" id="PF00432">
    <property type="entry name" value="Prenyltrans"/>
    <property type="match status" value="1"/>
</dbReference>
<dbReference type="AlphaFoldDB" id="A0A8S1J4D5"/>
<dbReference type="InterPro" id="IPR001330">
    <property type="entry name" value="Prenyltrans"/>
</dbReference>
<evidence type="ECO:0000256" key="8">
    <source>
        <dbReference type="SAM" id="MobiDB-lite"/>
    </source>
</evidence>
<keyword evidence="4" id="KW-0808">Transferase</keyword>
<dbReference type="InterPro" id="IPR008930">
    <property type="entry name" value="Terpenoid_cyclase/PrenylTrfase"/>
</dbReference>
<keyword evidence="6" id="KW-0677">Repeat</keyword>
<protein>
    <recommendedName>
        <fullName evidence="9">Prenyltransferase alpha-alpha toroid domain-containing protein</fullName>
    </recommendedName>
</protein>
<dbReference type="OrthoDB" id="10261146at2759"/>
<accession>A0A8S1J4D5</accession>
<evidence type="ECO:0000256" key="7">
    <source>
        <dbReference type="ARBA" id="ARBA00022833"/>
    </source>
</evidence>
<comment type="caution">
    <text evidence="10">The sequence shown here is derived from an EMBL/GenBank/DDBJ whole genome shotgun (WGS) entry which is preliminary data.</text>
</comment>
<keyword evidence="11" id="KW-1185">Reference proteome</keyword>
<evidence type="ECO:0000256" key="2">
    <source>
        <dbReference type="ARBA" id="ARBA00010497"/>
    </source>
</evidence>
<sequence>MEEGTPRGSRAPRNLTHHSKTNPRISPKPHWSAPPRPAAAMISDGLRTKTCQDQRALEQKLAPRYAAFARAPREDQLRNLTLLRTVHVDFLVSGLGRLPVEFICLDASRAWLVYWIVHSLALLDAAHPDEPSPEDVIAFLRRCQHPSGGYGGGPGQLPHLASSYAAVAAALTIGGPAALASVHRSSMFDFILRMCVPPESGGGMAVHEGGEVDVRGAYTGLAVAHMLGLDKGAIAERSGVVEYVKRCQTHEGGLGGEPGNEAHGGYTFCGLATLVLLGRADALDLPRLAHWVAGMQGAVEGGYMGRTNKLVDGCYSYWQGAVPALLRAAGGALAAQLPVPPFLRGWGGNEVVGDGGLDFDVPDVMDLPELPRALGPREQLREAQRGELERLGRQLAEALEEAERVGEEGGSEEGPDTEGIKESLQEAKGAMEAAEASASGFLTEEKAEELGTRLPVGEGGREWEWAWGNAGALQFWILRSCQSKKGGLRDKPGKGADYYHTCYCLSGLSVCQHGSGLVLGPQENLLVATDPVVNVVRHRLAEALQFFGDRPL</sequence>
<dbReference type="PANTHER" id="PTHR11774:SF6">
    <property type="entry name" value="PROTEIN FARNESYLTRANSFERASE SUBUNIT BETA"/>
    <property type="match status" value="1"/>
</dbReference>
<evidence type="ECO:0000259" key="9">
    <source>
        <dbReference type="Pfam" id="PF00432"/>
    </source>
</evidence>
<proteinExistence type="inferred from homology"/>
<dbReference type="Proteomes" id="UP000708148">
    <property type="component" value="Unassembled WGS sequence"/>
</dbReference>
<evidence type="ECO:0000256" key="4">
    <source>
        <dbReference type="ARBA" id="ARBA00022679"/>
    </source>
</evidence>
<feature type="region of interest" description="Disordered" evidence="8">
    <location>
        <begin position="399"/>
        <end position="418"/>
    </location>
</feature>
<dbReference type="InterPro" id="IPR045089">
    <property type="entry name" value="PGGT1B-like"/>
</dbReference>
<organism evidence="10 11">
    <name type="scientific">Ostreobium quekettii</name>
    <dbReference type="NCBI Taxonomy" id="121088"/>
    <lineage>
        <taxon>Eukaryota</taxon>
        <taxon>Viridiplantae</taxon>
        <taxon>Chlorophyta</taxon>
        <taxon>core chlorophytes</taxon>
        <taxon>Ulvophyceae</taxon>
        <taxon>TCBD clade</taxon>
        <taxon>Bryopsidales</taxon>
        <taxon>Ostreobineae</taxon>
        <taxon>Ostreobiaceae</taxon>
        <taxon>Ostreobium</taxon>
    </lineage>
</organism>
<dbReference type="SUPFAM" id="SSF48239">
    <property type="entry name" value="Terpenoid cyclases/Protein prenyltransferases"/>
    <property type="match status" value="1"/>
</dbReference>
<evidence type="ECO:0000256" key="5">
    <source>
        <dbReference type="ARBA" id="ARBA00022723"/>
    </source>
</evidence>
<evidence type="ECO:0000256" key="3">
    <source>
        <dbReference type="ARBA" id="ARBA00022602"/>
    </source>
</evidence>
<comment type="cofactor">
    <cofactor evidence="1">
        <name>Zn(2+)</name>
        <dbReference type="ChEBI" id="CHEBI:29105"/>
    </cofactor>
</comment>
<evidence type="ECO:0000256" key="6">
    <source>
        <dbReference type="ARBA" id="ARBA00022737"/>
    </source>
</evidence>
<gene>
    <name evidence="10" type="ORF">OSTQU699_LOCUS6432</name>
</gene>
<dbReference type="PANTHER" id="PTHR11774">
    <property type="entry name" value="GERANYLGERANYL TRANSFERASE TYPE BETA SUBUNIT"/>
    <property type="match status" value="1"/>
</dbReference>
<dbReference type="EMBL" id="CAJHUC010001423">
    <property type="protein sequence ID" value="CAD7701073.1"/>
    <property type="molecule type" value="Genomic_DNA"/>
</dbReference>
<dbReference type="GO" id="GO:0004660">
    <property type="term" value="F:protein farnesyltransferase activity"/>
    <property type="evidence" value="ECO:0007669"/>
    <property type="project" value="TreeGrafter"/>
</dbReference>
<keyword evidence="3" id="KW-0637">Prenyltransferase</keyword>
<reference evidence="10" key="1">
    <citation type="submission" date="2020-12" db="EMBL/GenBank/DDBJ databases">
        <authorList>
            <person name="Iha C."/>
        </authorList>
    </citation>
    <scope>NUCLEOTIDE SEQUENCE</scope>
</reference>
<keyword evidence="7" id="KW-0862">Zinc</keyword>
<dbReference type="Gene3D" id="1.50.10.20">
    <property type="match status" value="1"/>
</dbReference>
<dbReference type="GO" id="GO:0005965">
    <property type="term" value="C:protein farnesyltransferase complex"/>
    <property type="evidence" value="ECO:0007669"/>
    <property type="project" value="TreeGrafter"/>
</dbReference>
<name>A0A8S1J4D5_9CHLO</name>
<evidence type="ECO:0000313" key="11">
    <source>
        <dbReference type="Proteomes" id="UP000708148"/>
    </source>
</evidence>
<evidence type="ECO:0000313" key="10">
    <source>
        <dbReference type="EMBL" id="CAD7701073.1"/>
    </source>
</evidence>
<keyword evidence="5" id="KW-0479">Metal-binding</keyword>
<feature type="region of interest" description="Disordered" evidence="8">
    <location>
        <begin position="1"/>
        <end position="36"/>
    </location>
</feature>
<dbReference type="GO" id="GO:0046872">
    <property type="term" value="F:metal ion binding"/>
    <property type="evidence" value="ECO:0007669"/>
    <property type="project" value="UniProtKB-KW"/>
</dbReference>
<evidence type="ECO:0000256" key="1">
    <source>
        <dbReference type="ARBA" id="ARBA00001947"/>
    </source>
</evidence>
<feature type="domain" description="Prenyltransferase alpha-alpha toroid" evidence="9">
    <location>
        <begin position="82"/>
        <end position="535"/>
    </location>
</feature>
<comment type="similarity">
    <text evidence="2">Belongs to the protein prenyltransferase subunit beta family.</text>
</comment>